<evidence type="ECO:0000313" key="2">
    <source>
        <dbReference type="Proteomes" id="UP001164459"/>
    </source>
</evidence>
<keyword evidence="2" id="KW-1185">Reference proteome</keyword>
<reference evidence="1" key="1">
    <citation type="submission" date="2022-11" db="EMBL/GenBank/DDBJ databases">
        <title>Minimal conservation of predation-associated metabolite biosynthetic gene clusters underscores biosynthetic potential of Myxococcota including descriptions for ten novel species: Archangium lansinium sp. nov., Myxococcus landrumus sp. nov., Nannocystis bai.</title>
        <authorList>
            <person name="Ahearne A."/>
            <person name="Stevens C."/>
            <person name="Dowd S."/>
        </authorList>
    </citation>
    <scope>NUCLEOTIDE SEQUENCE</scope>
    <source>
        <strain evidence="1">Fl3</strain>
    </source>
</reference>
<protein>
    <recommendedName>
        <fullName evidence="3">Restriction endonuclease</fullName>
    </recommendedName>
</protein>
<name>A0ABY7GUR5_9BACT</name>
<gene>
    <name evidence="1" type="ORF">O0S08_31270</name>
</gene>
<accession>A0ABY7GUR5</accession>
<proteinExistence type="predicted"/>
<sequence>MRRTPVRKAGALTLTLAEVAGSDVPYTPRSVERDTVWRHDAGKPVYELVDAGGAVYVMQSYSDQRVDQDEAELGDVLAPAQGGSFRVRVLDQDLEVAAVDGVVVQDERANTYQRAQP</sequence>
<organism evidence="1 2">
    <name type="scientific">Nannocystis punicea</name>
    <dbReference type="NCBI Taxonomy" id="2995304"/>
    <lineage>
        <taxon>Bacteria</taxon>
        <taxon>Pseudomonadati</taxon>
        <taxon>Myxococcota</taxon>
        <taxon>Polyangia</taxon>
        <taxon>Nannocystales</taxon>
        <taxon>Nannocystaceae</taxon>
        <taxon>Nannocystis</taxon>
    </lineage>
</organism>
<evidence type="ECO:0000313" key="1">
    <source>
        <dbReference type="EMBL" id="WAS90691.1"/>
    </source>
</evidence>
<dbReference type="Proteomes" id="UP001164459">
    <property type="component" value="Chromosome"/>
</dbReference>
<dbReference type="EMBL" id="CP114040">
    <property type="protein sequence ID" value="WAS90691.1"/>
    <property type="molecule type" value="Genomic_DNA"/>
</dbReference>
<evidence type="ECO:0008006" key="3">
    <source>
        <dbReference type="Google" id="ProtNLM"/>
    </source>
</evidence>
<dbReference type="RefSeq" id="WP_269033018.1">
    <property type="nucleotide sequence ID" value="NZ_CP114040.1"/>
</dbReference>